<sequence>MVLRKGTVAEIPPGAVRLTPEEAVRYQFDAVKKWKPQSEMRQCLLPKSALFLIGMPIVTVSTIAVTFLHYKYGTSELLLMNSPCMPCIQGRTVLLVGLFGTLYPLIGSSFGNMLQAQRMDTIYLPSLNKETKKFFQTWQQMVQKNSNFLTKVLAVNVIVAVVVAHLQLKAFYRLNQQDY</sequence>
<dbReference type="EMBL" id="JAOYFB010000004">
    <property type="protein sequence ID" value="KAK4014583.1"/>
    <property type="molecule type" value="Genomic_DNA"/>
</dbReference>
<feature type="transmembrane region" description="Helical" evidence="1">
    <location>
        <begin position="148"/>
        <end position="168"/>
    </location>
</feature>
<evidence type="ECO:0008006" key="4">
    <source>
        <dbReference type="Google" id="ProtNLM"/>
    </source>
</evidence>
<feature type="transmembrane region" description="Helical" evidence="1">
    <location>
        <begin position="49"/>
        <end position="72"/>
    </location>
</feature>
<proteinExistence type="predicted"/>
<keyword evidence="3" id="KW-1185">Reference proteome</keyword>
<keyword evidence="1" id="KW-1133">Transmembrane helix</keyword>
<comment type="caution">
    <text evidence="2">The sequence shown here is derived from an EMBL/GenBank/DDBJ whole genome shotgun (WGS) entry which is preliminary data.</text>
</comment>
<feature type="transmembrane region" description="Helical" evidence="1">
    <location>
        <begin position="92"/>
        <end position="114"/>
    </location>
</feature>
<protein>
    <recommendedName>
        <fullName evidence="4">Transmembrane protein 126A</fullName>
    </recommendedName>
</protein>
<gene>
    <name evidence="2" type="ORF">OUZ56_027105</name>
</gene>
<keyword evidence="1" id="KW-0812">Transmembrane</keyword>
<keyword evidence="1" id="KW-0472">Membrane</keyword>
<accession>A0ABQ9ZNU2</accession>
<name>A0ABQ9ZNU2_9CRUS</name>
<dbReference type="Proteomes" id="UP001234178">
    <property type="component" value="Unassembled WGS sequence"/>
</dbReference>
<reference evidence="2 3" key="1">
    <citation type="journal article" date="2023" name="Nucleic Acids Res.">
        <title>The hologenome of Daphnia magna reveals possible DNA methylation and microbiome-mediated evolution of the host genome.</title>
        <authorList>
            <person name="Chaturvedi A."/>
            <person name="Li X."/>
            <person name="Dhandapani V."/>
            <person name="Marshall H."/>
            <person name="Kissane S."/>
            <person name="Cuenca-Cambronero M."/>
            <person name="Asole G."/>
            <person name="Calvet F."/>
            <person name="Ruiz-Romero M."/>
            <person name="Marangio P."/>
            <person name="Guigo R."/>
            <person name="Rago D."/>
            <person name="Mirbahai L."/>
            <person name="Eastwood N."/>
            <person name="Colbourne J.K."/>
            <person name="Zhou J."/>
            <person name="Mallon E."/>
            <person name="Orsini L."/>
        </authorList>
    </citation>
    <scope>NUCLEOTIDE SEQUENCE [LARGE SCALE GENOMIC DNA]</scope>
    <source>
        <strain evidence="2">LRV0_1</strain>
    </source>
</reference>
<evidence type="ECO:0000256" key="1">
    <source>
        <dbReference type="SAM" id="Phobius"/>
    </source>
</evidence>
<organism evidence="2 3">
    <name type="scientific">Daphnia magna</name>
    <dbReference type="NCBI Taxonomy" id="35525"/>
    <lineage>
        <taxon>Eukaryota</taxon>
        <taxon>Metazoa</taxon>
        <taxon>Ecdysozoa</taxon>
        <taxon>Arthropoda</taxon>
        <taxon>Crustacea</taxon>
        <taxon>Branchiopoda</taxon>
        <taxon>Diplostraca</taxon>
        <taxon>Cladocera</taxon>
        <taxon>Anomopoda</taxon>
        <taxon>Daphniidae</taxon>
        <taxon>Daphnia</taxon>
    </lineage>
</organism>
<evidence type="ECO:0000313" key="3">
    <source>
        <dbReference type="Proteomes" id="UP001234178"/>
    </source>
</evidence>
<evidence type="ECO:0000313" key="2">
    <source>
        <dbReference type="EMBL" id="KAK4014583.1"/>
    </source>
</evidence>